<protein>
    <submittedName>
        <fullName evidence="1">Uncharacterized protein</fullName>
    </submittedName>
</protein>
<comment type="caution">
    <text evidence="1">The sequence shown here is derived from an EMBL/GenBank/DDBJ whole genome shotgun (WGS) entry which is preliminary data.</text>
</comment>
<reference evidence="1 2" key="1">
    <citation type="submission" date="2017-11" db="EMBL/GenBank/DDBJ databases">
        <title>De-novo sequencing of pomegranate (Punica granatum L.) genome.</title>
        <authorList>
            <person name="Akparov Z."/>
            <person name="Amiraslanov A."/>
            <person name="Hajiyeva S."/>
            <person name="Abbasov M."/>
            <person name="Kaur K."/>
            <person name="Hamwieh A."/>
            <person name="Solovyev V."/>
            <person name="Salamov A."/>
            <person name="Braich B."/>
            <person name="Kosarev P."/>
            <person name="Mahmoud A."/>
            <person name="Hajiyev E."/>
            <person name="Babayeva S."/>
            <person name="Izzatullayeva V."/>
            <person name="Mammadov A."/>
            <person name="Mammadov A."/>
            <person name="Sharifova S."/>
            <person name="Ojaghi J."/>
            <person name="Eynullazada K."/>
            <person name="Bayramov B."/>
            <person name="Abdulazimova A."/>
            <person name="Shahmuradov I."/>
        </authorList>
    </citation>
    <scope>NUCLEOTIDE SEQUENCE [LARGE SCALE GENOMIC DNA]</scope>
    <source>
        <strain evidence="2">cv. AG2017</strain>
        <tissue evidence="1">Leaf</tissue>
    </source>
</reference>
<name>A0A2I0I852_PUNGR</name>
<keyword evidence="2" id="KW-1185">Reference proteome</keyword>
<proteinExistence type="predicted"/>
<organism evidence="1 2">
    <name type="scientific">Punica granatum</name>
    <name type="common">Pomegranate</name>
    <dbReference type="NCBI Taxonomy" id="22663"/>
    <lineage>
        <taxon>Eukaryota</taxon>
        <taxon>Viridiplantae</taxon>
        <taxon>Streptophyta</taxon>
        <taxon>Embryophyta</taxon>
        <taxon>Tracheophyta</taxon>
        <taxon>Spermatophyta</taxon>
        <taxon>Magnoliopsida</taxon>
        <taxon>eudicotyledons</taxon>
        <taxon>Gunneridae</taxon>
        <taxon>Pentapetalae</taxon>
        <taxon>rosids</taxon>
        <taxon>malvids</taxon>
        <taxon>Myrtales</taxon>
        <taxon>Lythraceae</taxon>
        <taxon>Punica</taxon>
    </lineage>
</organism>
<dbReference type="EMBL" id="PGOL01003651">
    <property type="protein sequence ID" value="PKI40162.1"/>
    <property type="molecule type" value="Genomic_DNA"/>
</dbReference>
<dbReference type="AlphaFoldDB" id="A0A2I0I852"/>
<accession>A0A2I0I852</accession>
<evidence type="ECO:0000313" key="1">
    <source>
        <dbReference type="EMBL" id="PKI40162.1"/>
    </source>
</evidence>
<evidence type="ECO:0000313" key="2">
    <source>
        <dbReference type="Proteomes" id="UP000233551"/>
    </source>
</evidence>
<gene>
    <name evidence="1" type="ORF">CRG98_039445</name>
</gene>
<sequence length="79" mass="8976">MSVEKPREKALNPNIIGLGIRLDSRGKQVRKDNKQQKKGNIAVRATSAYSRCQPIPWIVQSYAKTPKKQKNWSVCPEVI</sequence>
<dbReference type="Proteomes" id="UP000233551">
    <property type="component" value="Unassembled WGS sequence"/>
</dbReference>